<name>A0A1H7RQ61_9BURK</name>
<protein>
    <submittedName>
        <fullName evidence="2">Uncharacterized protein</fullName>
    </submittedName>
</protein>
<dbReference type="STRING" id="416943.SAMN05445871_5510"/>
<evidence type="ECO:0000313" key="3">
    <source>
        <dbReference type="Proteomes" id="UP000199120"/>
    </source>
</evidence>
<feature type="signal peptide" evidence="1">
    <location>
        <begin position="1"/>
        <end position="24"/>
    </location>
</feature>
<dbReference type="EMBL" id="FOAJ01000010">
    <property type="protein sequence ID" value="SEL62371.1"/>
    <property type="molecule type" value="Genomic_DNA"/>
</dbReference>
<dbReference type="Proteomes" id="UP000199120">
    <property type="component" value="Unassembled WGS sequence"/>
</dbReference>
<dbReference type="OrthoDB" id="9981436at2"/>
<sequence length="164" mass="16758">MKPLRRWMVAAVLPALMAAQAAVAGVDSGASGDADRMCQQLRATGATDIAKATLLLRSKLSRVPVDAAAAFDRADAAGVPDAKAGVGSPLYHVWLAGRHLDRATRQIGTMPTATSPVLRALMLADSANTAAGYVAIATDSLLLGASQRATVARGEAVPNDAQLG</sequence>
<proteinExistence type="predicted"/>
<gene>
    <name evidence="2" type="ORF">SAMN05192542_110136</name>
</gene>
<evidence type="ECO:0000313" key="2">
    <source>
        <dbReference type="EMBL" id="SEL62371.1"/>
    </source>
</evidence>
<evidence type="ECO:0000256" key="1">
    <source>
        <dbReference type="SAM" id="SignalP"/>
    </source>
</evidence>
<dbReference type="RefSeq" id="WP_143040742.1">
    <property type="nucleotide sequence ID" value="NZ_FNSR01000003.1"/>
</dbReference>
<feature type="chain" id="PRO_5030029230" evidence="1">
    <location>
        <begin position="25"/>
        <end position="164"/>
    </location>
</feature>
<reference evidence="3" key="1">
    <citation type="submission" date="2016-10" db="EMBL/GenBank/DDBJ databases">
        <authorList>
            <person name="Varghese N."/>
            <person name="Submissions S."/>
        </authorList>
    </citation>
    <scope>NUCLEOTIDE SEQUENCE [LARGE SCALE GENOMIC DNA]</scope>
    <source>
        <strain evidence="3">LMG 26416</strain>
    </source>
</reference>
<keyword evidence="3" id="KW-1185">Reference proteome</keyword>
<organism evidence="2 3">
    <name type="scientific">Paraburkholderia caballeronis</name>
    <dbReference type="NCBI Taxonomy" id="416943"/>
    <lineage>
        <taxon>Bacteria</taxon>
        <taxon>Pseudomonadati</taxon>
        <taxon>Pseudomonadota</taxon>
        <taxon>Betaproteobacteria</taxon>
        <taxon>Burkholderiales</taxon>
        <taxon>Burkholderiaceae</taxon>
        <taxon>Paraburkholderia</taxon>
    </lineage>
</organism>
<accession>A0A1H7RQ61</accession>
<keyword evidence="1" id="KW-0732">Signal</keyword>
<dbReference type="AlphaFoldDB" id="A0A1H7RQ61"/>